<sequence>YEKFKDDLDQFKSVQNEEVFDTTGSGLYAWFETRLAEPDIVLQDFCDVVGHYDNVLSPPHQRKYFRKIMPIGVEPVPDLGTCEAGMVDLPWETRASDCVVIRMRQLG</sequence>
<accession>M4MB58</accession>
<organism evidence="1">
    <name type="scientific">uncultured phototrophic eukaryote</name>
    <dbReference type="NCBI Taxonomy" id="172788"/>
    <lineage>
        <taxon>Eukaryota</taxon>
        <taxon>environmental samples</taxon>
    </lineage>
</organism>
<proteinExistence type="evidence at transcript level"/>
<protein>
    <submittedName>
        <fullName evidence="1">Cobalamin acquisition protein 1</fullName>
    </submittedName>
</protein>
<name>M4MB58_9EUKA</name>
<feature type="non-terminal residue" evidence="1">
    <location>
        <position position="107"/>
    </location>
</feature>
<reference evidence="1" key="1">
    <citation type="journal article" date="2012" name="Proc. Natl. Acad. Sci. U.S.A.">
        <title>Influence of cobalamin scarcity on diatom molecular physiology and identification of a cobalamin acquisition protein.</title>
        <authorList>
            <person name="Bertrand E.M."/>
            <person name="Allen A.E."/>
            <person name="Dupont C.L."/>
            <person name="Norden-Krichmar T.M."/>
            <person name="Bai J."/>
            <person name="Valas R.E."/>
            <person name="Saito M.A."/>
        </authorList>
    </citation>
    <scope>NUCLEOTIDE SEQUENCE</scope>
</reference>
<dbReference type="AlphaFoldDB" id="M4MB58"/>
<feature type="non-terminal residue" evidence="1">
    <location>
        <position position="1"/>
    </location>
</feature>
<evidence type="ECO:0000313" key="1">
    <source>
        <dbReference type="EMBL" id="AGG56688.1"/>
    </source>
</evidence>
<gene>
    <name evidence="1" type="primary">CBA1</name>
</gene>
<dbReference type="EMBL" id="JX042616">
    <property type="protein sequence ID" value="AGG56688.1"/>
    <property type="molecule type" value="mRNA"/>
</dbReference>